<dbReference type="Gene3D" id="3.40.50.200">
    <property type="entry name" value="Peptidase S8/S53 domain"/>
    <property type="match status" value="1"/>
</dbReference>
<feature type="region of interest" description="Disordered" evidence="6">
    <location>
        <begin position="1"/>
        <end position="47"/>
    </location>
</feature>
<sequence>MARDGDEGQDGRDERPPRPRLTWQERERATRRRGIVLDTSLQPPGGEAHATVYEQDVLLAHFDPSGPKNARADAVRRLEALARGLGWTVALEPLEDDGPEPVRARPPRNRSEARRAPGSGRVRRNPGVARSMRIRIAVAEEAARDEPTRRPDAWRLLVAARGGGITGFSLNHVLGVHPFTGNPFTGNPFTGNPFTGNPFTGNPAGIASYAVPGFGGRQPVAYTGPAPERAPLAEGARRPVVAILDTGCGAHPWFENLPGAAPAADPVLLVQTGPHGEPLGLSDPATDPEAHPSLGGPLDGNIDPVAGHGTFIAGLVRQACPEAQILPIRVSDGSGVILESDLLGALGRVVALLEKEALHLDVMNLSFGFYHESPGAAATETELYDLLRRVRACGCVVVCSAGNDATERPAAPAALYDWGPDSGIAPGSEAGLAPQIVVGALNPSGRSVALFSNIGEWVQTYVIGVSVLSTLPVSFDGGVQAGMRDDADDRRRETLDPDDFAGGFAVWSGTSFAAPVVAGRIAHALGSAGPSVRGPEGVPDAVQGVLDRCAHEDGSHI</sequence>
<keyword evidence="3 5" id="KW-0378">Hydrolase</keyword>
<evidence type="ECO:0000256" key="4">
    <source>
        <dbReference type="ARBA" id="ARBA00022825"/>
    </source>
</evidence>
<name>A0ABU0XJM0_9MICO</name>
<feature type="region of interest" description="Disordered" evidence="6">
    <location>
        <begin position="92"/>
        <end position="127"/>
    </location>
</feature>
<accession>A0ABU0XJM0</accession>
<organism evidence="8 9">
    <name type="scientific">Microbacterium capsulatum</name>
    <dbReference type="NCBI Taxonomy" id="3041921"/>
    <lineage>
        <taxon>Bacteria</taxon>
        <taxon>Bacillati</taxon>
        <taxon>Actinomycetota</taxon>
        <taxon>Actinomycetes</taxon>
        <taxon>Micrococcales</taxon>
        <taxon>Microbacteriaceae</taxon>
        <taxon>Microbacterium</taxon>
    </lineage>
</organism>
<dbReference type="InterPro" id="IPR023828">
    <property type="entry name" value="Peptidase_S8_Ser-AS"/>
</dbReference>
<evidence type="ECO:0000256" key="1">
    <source>
        <dbReference type="ARBA" id="ARBA00011073"/>
    </source>
</evidence>
<feature type="domain" description="Peptidase S8/S53" evidence="7">
    <location>
        <begin position="239"/>
        <end position="531"/>
    </location>
</feature>
<keyword evidence="2 5" id="KW-0645">Protease</keyword>
<evidence type="ECO:0000313" key="9">
    <source>
        <dbReference type="Proteomes" id="UP001230289"/>
    </source>
</evidence>
<feature type="compositionally biased region" description="Basic and acidic residues" evidence="6">
    <location>
        <begin position="1"/>
        <end position="28"/>
    </location>
</feature>
<feature type="active site" description="Charge relay system" evidence="5">
    <location>
        <position position="308"/>
    </location>
</feature>
<dbReference type="InterPro" id="IPR000209">
    <property type="entry name" value="Peptidase_S8/S53_dom"/>
</dbReference>
<comment type="similarity">
    <text evidence="1 5">Belongs to the peptidase S8 family.</text>
</comment>
<dbReference type="EMBL" id="JAVFCB010000004">
    <property type="protein sequence ID" value="MDQ4213890.1"/>
    <property type="molecule type" value="Genomic_DNA"/>
</dbReference>
<comment type="caution">
    <text evidence="8">The sequence shown here is derived from an EMBL/GenBank/DDBJ whole genome shotgun (WGS) entry which is preliminary data.</text>
</comment>
<dbReference type="Pfam" id="PF00082">
    <property type="entry name" value="Peptidase_S8"/>
    <property type="match status" value="1"/>
</dbReference>
<dbReference type="Proteomes" id="UP001230289">
    <property type="component" value="Unassembled WGS sequence"/>
</dbReference>
<keyword evidence="4 5" id="KW-0720">Serine protease</keyword>
<keyword evidence="9" id="KW-1185">Reference proteome</keyword>
<dbReference type="PROSITE" id="PS00138">
    <property type="entry name" value="SUBTILASE_SER"/>
    <property type="match status" value="1"/>
</dbReference>
<feature type="region of interest" description="Disordered" evidence="6">
    <location>
        <begin position="273"/>
        <end position="293"/>
    </location>
</feature>
<feature type="active site" description="Charge relay system" evidence="5">
    <location>
        <position position="245"/>
    </location>
</feature>
<dbReference type="SUPFAM" id="SSF52743">
    <property type="entry name" value="Subtilisin-like"/>
    <property type="match status" value="1"/>
</dbReference>
<dbReference type="PROSITE" id="PS51892">
    <property type="entry name" value="SUBTILASE"/>
    <property type="match status" value="1"/>
</dbReference>
<dbReference type="InterPro" id="IPR036852">
    <property type="entry name" value="Peptidase_S8/S53_dom_sf"/>
</dbReference>
<dbReference type="InterPro" id="IPR050131">
    <property type="entry name" value="Peptidase_S8_subtilisin-like"/>
</dbReference>
<evidence type="ECO:0000256" key="6">
    <source>
        <dbReference type="SAM" id="MobiDB-lite"/>
    </source>
</evidence>
<evidence type="ECO:0000259" key="7">
    <source>
        <dbReference type="Pfam" id="PF00082"/>
    </source>
</evidence>
<dbReference type="CDD" id="cd00306">
    <property type="entry name" value="Peptidases_S8_S53"/>
    <property type="match status" value="1"/>
</dbReference>
<dbReference type="PANTHER" id="PTHR43806:SF11">
    <property type="entry name" value="CEREVISIN-RELATED"/>
    <property type="match status" value="1"/>
</dbReference>
<gene>
    <name evidence="8" type="ORF">RBR11_08175</name>
</gene>
<protein>
    <submittedName>
        <fullName evidence="8">S8 family serine peptidase</fullName>
    </submittedName>
</protein>
<proteinExistence type="inferred from homology"/>
<reference evidence="8 9" key="1">
    <citation type="submission" date="2023-08" db="EMBL/GenBank/DDBJ databases">
        <title>Microbacterium sp. nov., isolated from a waste landfill.</title>
        <authorList>
            <person name="Wen W."/>
        </authorList>
    </citation>
    <scope>NUCLEOTIDE SEQUENCE [LARGE SCALE GENOMIC DNA]</scope>
    <source>
        <strain evidence="8 9">ASV81</strain>
    </source>
</reference>
<evidence type="ECO:0000313" key="8">
    <source>
        <dbReference type="EMBL" id="MDQ4213890.1"/>
    </source>
</evidence>
<feature type="active site" description="Charge relay system" evidence="5">
    <location>
        <position position="511"/>
    </location>
</feature>
<dbReference type="RefSeq" id="WP_308488836.1">
    <property type="nucleotide sequence ID" value="NZ_JAVFCB010000004.1"/>
</dbReference>
<dbReference type="PANTHER" id="PTHR43806">
    <property type="entry name" value="PEPTIDASE S8"/>
    <property type="match status" value="1"/>
</dbReference>
<evidence type="ECO:0000256" key="2">
    <source>
        <dbReference type="ARBA" id="ARBA00022670"/>
    </source>
</evidence>
<evidence type="ECO:0000256" key="5">
    <source>
        <dbReference type="PROSITE-ProRule" id="PRU01240"/>
    </source>
</evidence>
<evidence type="ECO:0000256" key="3">
    <source>
        <dbReference type="ARBA" id="ARBA00022801"/>
    </source>
</evidence>